<dbReference type="AlphaFoldDB" id="A0A3N4MIG6"/>
<dbReference type="Proteomes" id="UP000272412">
    <property type="component" value="Unassembled WGS sequence"/>
</dbReference>
<keyword evidence="2" id="KW-1185">Reference proteome</keyword>
<evidence type="ECO:0000313" key="1">
    <source>
        <dbReference type="EMBL" id="RPD83414.1"/>
    </source>
</evidence>
<evidence type="ECO:0000313" key="2">
    <source>
        <dbReference type="Proteomes" id="UP000272412"/>
    </source>
</evidence>
<organism evidence="1 2">
    <name type="scientific">Neisseria weixii</name>
    <dbReference type="NCBI Taxonomy" id="1853276"/>
    <lineage>
        <taxon>Bacteria</taxon>
        <taxon>Pseudomonadati</taxon>
        <taxon>Pseudomonadota</taxon>
        <taxon>Betaproteobacteria</taxon>
        <taxon>Neisseriales</taxon>
        <taxon>Neisseriaceae</taxon>
        <taxon>Neisseria</taxon>
    </lineage>
</organism>
<gene>
    <name evidence="1" type="ORF">EGK74_12470</name>
</gene>
<accession>A0A3N4MIG6</accession>
<protein>
    <submittedName>
        <fullName evidence="1">Uncharacterized protein</fullName>
    </submittedName>
</protein>
<reference evidence="1 2" key="1">
    <citation type="submission" date="2018-11" db="EMBL/GenBank/DDBJ databases">
        <title>Neisseria weixii sp. nov. isolated from the rectal contents of plateau pika (Ochotona cruzoniae).</title>
        <authorList>
            <person name="Zhang G."/>
        </authorList>
    </citation>
    <scope>NUCLEOTIDE SEQUENCE [LARGE SCALE GENOMIC DNA]</scope>
    <source>
        <strain evidence="1 2">10009</strain>
    </source>
</reference>
<proteinExistence type="predicted"/>
<sequence length="65" mass="7096">SIRITPDIFEQCLGAGFAGFPLLWRGLGSRRASPKRDGGDGGAGLLRLCEPSLTEFFEYGLFEVF</sequence>
<dbReference type="EMBL" id="RPFL01000054">
    <property type="protein sequence ID" value="RPD83414.1"/>
    <property type="molecule type" value="Genomic_DNA"/>
</dbReference>
<feature type="non-terminal residue" evidence="1">
    <location>
        <position position="1"/>
    </location>
</feature>
<name>A0A3N4MIG6_9NEIS</name>
<comment type="caution">
    <text evidence="1">The sequence shown here is derived from an EMBL/GenBank/DDBJ whole genome shotgun (WGS) entry which is preliminary data.</text>
</comment>